<evidence type="ECO:0000256" key="4">
    <source>
        <dbReference type="ARBA" id="ARBA00023239"/>
    </source>
</evidence>
<proteinExistence type="predicted"/>
<dbReference type="Proteomes" id="UP000825002">
    <property type="component" value="Unassembled WGS sequence"/>
</dbReference>
<dbReference type="SUPFAM" id="SSF110581">
    <property type="entry name" value="Indigoidine synthase A-like"/>
    <property type="match status" value="1"/>
</dbReference>
<dbReference type="Gene3D" id="3.40.1790.10">
    <property type="entry name" value="Indigoidine synthase domain"/>
    <property type="match status" value="1"/>
</dbReference>
<reference evidence="6 7" key="1">
    <citation type="submission" date="2020-10" db="EMBL/GenBank/DDBJ databases">
        <authorList>
            <person name="Klimov P.B."/>
            <person name="Dyachkov S.M."/>
            <person name="Chetverikov P.E."/>
        </authorList>
    </citation>
    <scope>NUCLEOTIDE SEQUENCE [LARGE SCALE GENOMIC DNA]</scope>
    <source>
        <strain evidence="6">BMOC 18-1129-001#AD2665</strain>
        <tissue evidence="6">Entire mites</tissue>
    </source>
</reference>
<dbReference type="EMBL" id="JAIFTH010000485">
    <property type="protein sequence ID" value="KAG9509421.1"/>
    <property type="molecule type" value="Genomic_DNA"/>
</dbReference>
<keyword evidence="2" id="KW-0378">Hydrolase</keyword>
<evidence type="ECO:0000256" key="2">
    <source>
        <dbReference type="ARBA" id="ARBA00022801"/>
    </source>
</evidence>
<keyword evidence="3" id="KW-0464">Manganese</keyword>
<keyword evidence="1" id="KW-0479">Metal-binding</keyword>
<sequence length="482" mass="52906">MTMLRMFNNRHLLTNTMANQSAAGMRFNLVASSTLSLFYKQAPGRGTIIRDFNGGSIRMKSHWKNLGLTHHKLSVGDCVRDAIDKNQPVVALESTVITHGMPYPQNLHLALKLEQTIRDSNRQQSEQIVPATIGIIDGCMTIGLTPHEIEYLASFERSKPMKASRRDIPYALSRNMSAGTTVSATMAIASLLKFGTNNRQKISVFATGGTGGVHVNGNMDISADLTELARTPIGVVSSGFKSFLDINRTLEYLETLGVPVITIGQKLFPSFYNAANNMNIDSPASVENIDQVASVLFECLNNPISSTGGVLIANPVPLEFSIDDIDSILERVNKEAHDKKIHGKQLTPYILKRLNELTNDRTLTTNSVLLENNARTAAEIALLYNRRLTEMAPTDSDISGKTVYCAPTGMGFRKDKTVDQSPNPVVVGLTMVDFQATATFDNKPKTFFEEQELSGDDACEADKPFTGCCSDSHCEWSSRFNI</sequence>
<comment type="caution">
    <text evidence="6">The sequence shown here is derived from an EMBL/GenBank/DDBJ whole genome shotgun (WGS) entry which is preliminary data.</text>
</comment>
<evidence type="ECO:0000313" key="7">
    <source>
        <dbReference type="Proteomes" id="UP000825002"/>
    </source>
</evidence>
<keyword evidence="5" id="KW-0326">Glycosidase</keyword>
<evidence type="ECO:0000313" key="6">
    <source>
        <dbReference type="EMBL" id="KAG9509421.1"/>
    </source>
</evidence>
<accession>A0ABQ7S7R6</accession>
<organism evidence="6 7">
    <name type="scientific">Fragariocoptes setiger</name>
    <dbReference type="NCBI Taxonomy" id="1670756"/>
    <lineage>
        <taxon>Eukaryota</taxon>
        <taxon>Metazoa</taxon>
        <taxon>Ecdysozoa</taxon>
        <taxon>Arthropoda</taxon>
        <taxon>Chelicerata</taxon>
        <taxon>Arachnida</taxon>
        <taxon>Acari</taxon>
        <taxon>Acariformes</taxon>
        <taxon>Trombidiformes</taxon>
        <taxon>Prostigmata</taxon>
        <taxon>Eupodina</taxon>
        <taxon>Eriophyoidea</taxon>
        <taxon>Phytoptidae</taxon>
        <taxon>Fragariocoptes</taxon>
    </lineage>
</organism>
<dbReference type="Pfam" id="PF04227">
    <property type="entry name" value="Indigoidine_A"/>
    <property type="match status" value="1"/>
</dbReference>
<evidence type="ECO:0000256" key="1">
    <source>
        <dbReference type="ARBA" id="ARBA00022723"/>
    </source>
</evidence>
<keyword evidence="7" id="KW-1185">Reference proteome</keyword>
<name>A0ABQ7S7R6_9ACAR</name>
<dbReference type="PANTHER" id="PTHR42909:SF1">
    <property type="entry name" value="CARBOHYDRATE KINASE PFKB DOMAIN-CONTAINING PROTEIN"/>
    <property type="match status" value="1"/>
</dbReference>
<evidence type="ECO:0000256" key="3">
    <source>
        <dbReference type="ARBA" id="ARBA00023211"/>
    </source>
</evidence>
<dbReference type="InterPro" id="IPR007342">
    <property type="entry name" value="PsuG"/>
</dbReference>
<gene>
    <name evidence="6" type="primary">psuG</name>
    <name evidence="6" type="ORF">GZH46_02063</name>
</gene>
<dbReference type="PANTHER" id="PTHR42909">
    <property type="entry name" value="ZGC:136858"/>
    <property type="match status" value="1"/>
</dbReference>
<protein>
    <submittedName>
        <fullName evidence="6">PsuG</fullName>
    </submittedName>
</protein>
<evidence type="ECO:0000256" key="5">
    <source>
        <dbReference type="ARBA" id="ARBA00023295"/>
    </source>
</evidence>
<dbReference type="InterPro" id="IPR022830">
    <property type="entry name" value="Indigdn_synthA-like"/>
</dbReference>
<keyword evidence="4" id="KW-0456">Lyase</keyword>